<reference evidence="1" key="1">
    <citation type="journal article" date="2021" name="Proc. Natl. Acad. Sci. U.S.A.">
        <title>A Catalog of Tens of Thousands of Viruses from Human Metagenomes Reveals Hidden Associations with Chronic Diseases.</title>
        <authorList>
            <person name="Tisza M.J."/>
            <person name="Buck C.B."/>
        </authorList>
    </citation>
    <scope>NUCLEOTIDE SEQUENCE</scope>
    <source>
        <strain evidence="1">Ct0Xn2</strain>
    </source>
</reference>
<sequence>MERLTKISEIGNAYYPKCFEEPCCGMGECLDDNCSLMIDACKKLAEYEQLEEQGLLVRLPDDLNRVLYQINYRWTKCTKYGERRNKCEIYSCERECDSREEYYIVEVDLRYIRIGNYYDRLGKFLFFTREEAEKKLEEFRN</sequence>
<proteinExistence type="predicted"/>
<protein>
    <submittedName>
        <fullName evidence="1">Uncharacterized protein</fullName>
    </submittedName>
</protein>
<organism evidence="1">
    <name type="scientific">Siphoviridae sp. ct0Xn2</name>
    <dbReference type="NCBI Taxonomy" id="2826267"/>
    <lineage>
        <taxon>Viruses</taxon>
        <taxon>Duplodnaviria</taxon>
        <taxon>Heunggongvirae</taxon>
        <taxon>Uroviricota</taxon>
        <taxon>Caudoviricetes</taxon>
    </lineage>
</organism>
<evidence type="ECO:0000313" key="1">
    <source>
        <dbReference type="EMBL" id="DAD85547.1"/>
    </source>
</evidence>
<accession>A0A8S5MUB9</accession>
<dbReference type="EMBL" id="BK014984">
    <property type="protein sequence ID" value="DAD85547.1"/>
    <property type="molecule type" value="Genomic_DNA"/>
</dbReference>
<name>A0A8S5MUB9_9CAUD</name>